<protein>
    <submittedName>
        <fullName evidence="3">PA-phosphatase-like phosphoesterase</fullName>
    </submittedName>
</protein>
<evidence type="ECO:0000313" key="5">
    <source>
        <dbReference type="Proteomes" id="UP000060390"/>
    </source>
</evidence>
<evidence type="ECO:0000313" key="3">
    <source>
        <dbReference type="EMBL" id="AKH98477.1"/>
    </source>
</evidence>
<reference evidence="3 6" key="1">
    <citation type="journal article" date="2015" name="ISME J.">
        <title>Elemental sulfur and acetate can support life of a novel strictly anaerobic haloarchaeon.</title>
        <authorList>
            <person name="Sorokin D.Y."/>
            <person name="Kublanov I.V."/>
            <person name="Gavrilov S.N."/>
            <person name="Rojo D."/>
            <person name="Roman P."/>
            <person name="Golyshin P.N."/>
            <person name="Slepak V.Z."/>
            <person name="Smedile F."/>
            <person name="Ferrer M."/>
            <person name="Messina E."/>
            <person name="La Cono V."/>
            <person name="Yakimov M.M."/>
        </authorList>
    </citation>
    <scope>NUCLEOTIDE SEQUENCE [LARGE SCALE GENOMIC DNA]</scope>
    <source>
        <strain evidence="3 6">HSR2</strain>
    </source>
</reference>
<dbReference type="KEGG" id="hsu:HLASF_2010"/>
<dbReference type="AlphaFoldDB" id="A0A0F7PCQ8"/>
<feature type="transmembrane region" description="Helical" evidence="1">
    <location>
        <begin position="202"/>
        <end position="222"/>
    </location>
</feature>
<reference evidence="5" key="2">
    <citation type="submission" date="2015-05" db="EMBL/GenBank/DDBJ databases">
        <title>Complete genome sequence of Halanaeroarchaeum sulfurireducens type strain M27-SA2, a sulfate-reducer haloarchaeon from marine anoxic lake Medee.</title>
        <authorList>
            <person name="Messina E."/>
            <person name="Kublanov I.V."/>
            <person name="Toshchakov S."/>
            <person name="Arcadi E."/>
            <person name="La Spada G."/>
            <person name="La Cono V."/>
            <person name="Yakimov M.M."/>
        </authorList>
    </citation>
    <scope>NUCLEOTIDE SEQUENCE [LARGE SCALE GENOMIC DNA]</scope>
    <source>
        <strain evidence="5">M27-SA2</strain>
    </source>
</reference>
<sequence length="249" mass="25214">MPVLLVVTALGDPAVVVALATLVYWLGPRYDLCDRRAGATVLATVFLALASTLFLKYAFAMPRPPAELMLVPEDGAGFPSGHVTAATATYAALAVYGNRFSSGRRYTLAAALVSVVALTRVLLGVHYVVDVVAGLVLGLVALAAVRWVSRENLALAFATSVPLAFGGTLLAGTVEAALLIGFVSGATLGWWLVDGRLTGQPIPIGAIVGAGIVGAVLIGVGYESGVPVVAGFTAAGAGALFLALPALDA</sequence>
<dbReference type="Pfam" id="PF01569">
    <property type="entry name" value="PAP2"/>
    <property type="match status" value="1"/>
</dbReference>
<dbReference type="InterPro" id="IPR000326">
    <property type="entry name" value="PAP2/HPO"/>
</dbReference>
<dbReference type="EMBL" id="CP011564">
    <property type="protein sequence ID" value="ALG82871.1"/>
    <property type="molecule type" value="Genomic_DNA"/>
</dbReference>
<feature type="transmembrane region" description="Helical" evidence="1">
    <location>
        <begin position="228"/>
        <end position="247"/>
    </location>
</feature>
<evidence type="ECO:0000313" key="4">
    <source>
        <dbReference type="EMBL" id="ALG82871.1"/>
    </source>
</evidence>
<dbReference type="Gene3D" id="1.20.144.10">
    <property type="entry name" value="Phosphatidic acid phosphatase type 2/haloperoxidase"/>
    <property type="match status" value="1"/>
</dbReference>
<accession>A0A0F7PCQ8</accession>
<dbReference type="HOGENOM" id="CLU_061498_0_0_2"/>
<dbReference type="Proteomes" id="UP000060390">
    <property type="component" value="Chromosome"/>
</dbReference>
<proteinExistence type="predicted"/>
<dbReference type="GeneID" id="26011331"/>
<dbReference type="RefSeq" id="WP_162198646.1">
    <property type="nucleotide sequence ID" value="NZ_CP008874.1"/>
</dbReference>
<keyword evidence="1" id="KW-0472">Membrane</keyword>
<dbReference type="PANTHER" id="PTHR14969:SF13">
    <property type="entry name" value="AT30094P"/>
    <property type="match status" value="1"/>
</dbReference>
<feature type="transmembrane region" description="Helical" evidence="1">
    <location>
        <begin position="108"/>
        <end position="125"/>
    </location>
</feature>
<feature type="transmembrane region" description="Helical" evidence="1">
    <location>
        <begin position="131"/>
        <end position="148"/>
    </location>
</feature>
<name>A0A0F7PCQ8_9EURY</name>
<evidence type="ECO:0000256" key="1">
    <source>
        <dbReference type="SAM" id="Phobius"/>
    </source>
</evidence>
<dbReference type="STRING" id="1604004.HLASA_1996"/>
<dbReference type="PANTHER" id="PTHR14969">
    <property type="entry name" value="SPHINGOSINE-1-PHOSPHATE PHOSPHOHYDROLASE"/>
    <property type="match status" value="1"/>
</dbReference>
<dbReference type="OrthoDB" id="10182at2157"/>
<organism evidence="3 6">
    <name type="scientific">Halanaeroarchaeum sulfurireducens</name>
    <dbReference type="NCBI Taxonomy" id="1604004"/>
    <lineage>
        <taxon>Archaea</taxon>
        <taxon>Methanobacteriati</taxon>
        <taxon>Methanobacteriota</taxon>
        <taxon>Stenosarchaea group</taxon>
        <taxon>Halobacteria</taxon>
        <taxon>Halobacteriales</taxon>
        <taxon>Halobacteriaceae</taxon>
        <taxon>Halanaeroarchaeum</taxon>
    </lineage>
</organism>
<reference evidence="4 5" key="3">
    <citation type="journal article" date="2016" name="Stand. Genomic Sci.">
        <title>Complete genome sequence of 'Halanaeroarchaeum sulfurireducens' M27-SA2, a sulfur-reducing and acetate-oxidizing haloarchaeon from the deep-sea hypersaline anoxic lake Medee.</title>
        <authorList>
            <person name="Messina E."/>
            <person name="Sorokin D.Y."/>
            <person name="Kublanov I.V."/>
            <person name="Toshchakov S."/>
            <person name="Lopatina A."/>
            <person name="Arcadi E."/>
            <person name="Smedile F."/>
            <person name="La Spada G."/>
            <person name="La Cono V."/>
            <person name="Yakimov M.M."/>
        </authorList>
    </citation>
    <scope>NUCLEOTIDE SEQUENCE [LARGE SCALE GENOMIC DNA]</scope>
    <source>
        <strain evidence="4 5">M27-SA2</strain>
    </source>
</reference>
<dbReference type="EMBL" id="CP008874">
    <property type="protein sequence ID" value="AKH98477.1"/>
    <property type="molecule type" value="Genomic_DNA"/>
</dbReference>
<dbReference type="KEGG" id="hsf:HLASA_1996"/>
<dbReference type="InterPro" id="IPR036938">
    <property type="entry name" value="PAP2/HPO_sf"/>
</dbReference>
<keyword evidence="1" id="KW-1133">Transmembrane helix</keyword>
<evidence type="ECO:0000313" key="6">
    <source>
        <dbReference type="Proteomes" id="UP000069906"/>
    </source>
</evidence>
<feature type="domain" description="Phosphatidic acid phosphatase type 2/haloperoxidase" evidence="2">
    <location>
        <begin position="37"/>
        <end position="146"/>
    </location>
</feature>
<dbReference type="SMART" id="SM00014">
    <property type="entry name" value="acidPPc"/>
    <property type="match status" value="1"/>
</dbReference>
<feature type="transmembrane region" description="Helical" evidence="1">
    <location>
        <begin position="39"/>
        <end position="59"/>
    </location>
</feature>
<evidence type="ECO:0000259" key="2">
    <source>
        <dbReference type="SMART" id="SM00014"/>
    </source>
</evidence>
<dbReference type="SUPFAM" id="SSF48317">
    <property type="entry name" value="Acid phosphatase/Vanadium-dependent haloperoxidase"/>
    <property type="match status" value="1"/>
</dbReference>
<feature type="transmembrane region" description="Helical" evidence="1">
    <location>
        <begin position="79"/>
        <end position="96"/>
    </location>
</feature>
<dbReference type="Proteomes" id="UP000069906">
    <property type="component" value="Chromosome"/>
</dbReference>
<keyword evidence="1" id="KW-0812">Transmembrane</keyword>
<gene>
    <name evidence="4" type="ORF">HLASA_1996</name>
    <name evidence="3" type="ORF">HLASF_2010</name>
</gene>
<feature type="transmembrane region" description="Helical" evidence="1">
    <location>
        <begin position="6"/>
        <end position="27"/>
    </location>
</feature>
<keyword evidence="6" id="KW-1185">Reference proteome</keyword>